<dbReference type="Gene3D" id="1.25.40.20">
    <property type="entry name" value="Ankyrin repeat-containing domain"/>
    <property type="match status" value="2"/>
</dbReference>
<keyword evidence="1" id="KW-0677">Repeat</keyword>
<accession>A0A1Y2C3Q4</accession>
<organism evidence="3 4">
    <name type="scientific">Rhizoclosmatium globosum</name>
    <dbReference type="NCBI Taxonomy" id="329046"/>
    <lineage>
        <taxon>Eukaryota</taxon>
        <taxon>Fungi</taxon>
        <taxon>Fungi incertae sedis</taxon>
        <taxon>Chytridiomycota</taxon>
        <taxon>Chytridiomycota incertae sedis</taxon>
        <taxon>Chytridiomycetes</taxon>
        <taxon>Chytridiales</taxon>
        <taxon>Chytriomycetaceae</taxon>
        <taxon>Rhizoclosmatium</taxon>
    </lineage>
</organism>
<evidence type="ECO:0000313" key="4">
    <source>
        <dbReference type="Proteomes" id="UP000193642"/>
    </source>
</evidence>
<dbReference type="Pfam" id="PF12796">
    <property type="entry name" value="Ank_2"/>
    <property type="match status" value="1"/>
</dbReference>
<evidence type="ECO:0000313" key="3">
    <source>
        <dbReference type="EMBL" id="ORY41524.1"/>
    </source>
</evidence>
<gene>
    <name evidence="3" type="ORF">BCR33DRAFT_739561</name>
</gene>
<keyword evidence="4" id="KW-1185">Reference proteome</keyword>
<reference evidence="3 4" key="1">
    <citation type="submission" date="2016-07" db="EMBL/GenBank/DDBJ databases">
        <title>Pervasive Adenine N6-methylation of Active Genes in Fungi.</title>
        <authorList>
            <consortium name="DOE Joint Genome Institute"/>
            <person name="Mondo S.J."/>
            <person name="Dannebaum R.O."/>
            <person name="Kuo R.C."/>
            <person name="Labutti K."/>
            <person name="Haridas S."/>
            <person name="Kuo A."/>
            <person name="Salamov A."/>
            <person name="Ahrendt S.R."/>
            <person name="Lipzen A."/>
            <person name="Sullivan W."/>
            <person name="Andreopoulos W.B."/>
            <person name="Clum A."/>
            <person name="Lindquist E."/>
            <person name="Daum C."/>
            <person name="Ramamoorthy G.K."/>
            <person name="Gryganskyi A."/>
            <person name="Culley D."/>
            <person name="Magnuson J.K."/>
            <person name="James T.Y."/>
            <person name="O'Malley M.A."/>
            <person name="Stajich J.E."/>
            <person name="Spatafora J.W."/>
            <person name="Visel A."/>
            <person name="Grigoriev I.V."/>
        </authorList>
    </citation>
    <scope>NUCLEOTIDE SEQUENCE [LARGE SCALE GENOMIC DNA]</scope>
    <source>
        <strain evidence="3 4">JEL800</strain>
    </source>
</reference>
<sequence>MANNGSHFQEENDASVNVYNSMLYEPAPLMNKDQTSERMPLIGQFCRHSTKSIQSLSSEILQLIFIKLPIDHIGLFLTCKYVYLVSPLASIESAQSYLKLRMIHLGCNSVWDFLPKEVSGWTRPKTLPFNLHVNILYRMLKSQATHETITNYKIIKINSSKHAFALVKALVDSKVLMYKRSNRLLCWACQLNYEEVVKFCLDYPLLDPSENDNAALTIAHRFRFQNIVRQLVKDPRHKRALGGHNYFNLLCQYGIHEELQGWFPDDSLTNFSFGLELAVGSGHLKVINTLLLDFKVDPNQRNVLAYAASLGRMEIVERLLEDPRVYPSMGNNAALIGAAKENDIAVIKRLLLDPRINVTYNNNRLFIHSCRLQLLSLAQELLQDGRADPTAQNNEALVTAIINSQIEVLQLLLADLRIKSEFEKQARYFLSISKSAQVFRLLLQHCRVGVLSEDCCSNLLTDSIVHKRDQILLVMLQDPQFDLSVRNINMAALISSVTAQNVTFAKILFSDKRVVTQIRTNSESFDREMQRSGLSPKFRIAIAAFLMENGLSDLALIFSVRQS</sequence>
<protein>
    <submittedName>
        <fullName evidence="3">Uncharacterized protein</fullName>
    </submittedName>
</protein>
<dbReference type="PANTHER" id="PTHR24123:SF33">
    <property type="entry name" value="PROTEIN HOS4"/>
    <property type="match status" value="1"/>
</dbReference>
<dbReference type="EMBL" id="MCGO01000031">
    <property type="protein sequence ID" value="ORY41524.1"/>
    <property type="molecule type" value="Genomic_DNA"/>
</dbReference>
<dbReference type="SUPFAM" id="SSF48403">
    <property type="entry name" value="Ankyrin repeat"/>
    <property type="match status" value="1"/>
</dbReference>
<dbReference type="OrthoDB" id="2118844at2759"/>
<evidence type="ECO:0000256" key="1">
    <source>
        <dbReference type="ARBA" id="ARBA00022737"/>
    </source>
</evidence>
<keyword evidence="2" id="KW-0040">ANK repeat</keyword>
<dbReference type="InterPro" id="IPR002110">
    <property type="entry name" value="Ankyrin_rpt"/>
</dbReference>
<dbReference type="InterPro" id="IPR051165">
    <property type="entry name" value="Multifunctional_ANK_Repeat"/>
</dbReference>
<comment type="caution">
    <text evidence="3">The sequence shown here is derived from an EMBL/GenBank/DDBJ whole genome shotgun (WGS) entry which is preliminary data.</text>
</comment>
<dbReference type="AlphaFoldDB" id="A0A1Y2C3Q4"/>
<evidence type="ECO:0000256" key="2">
    <source>
        <dbReference type="ARBA" id="ARBA00023043"/>
    </source>
</evidence>
<dbReference type="InterPro" id="IPR036770">
    <property type="entry name" value="Ankyrin_rpt-contain_sf"/>
</dbReference>
<dbReference type="PANTHER" id="PTHR24123">
    <property type="entry name" value="ANKYRIN REPEAT-CONTAINING"/>
    <property type="match status" value="1"/>
</dbReference>
<proteinExistence type="predicted"/>
<dbReference type="Proteomes" id="UP000193642">
    <property type="component" value="Unassembled WGS sequence"/>
</dbReference>
<name>A0A1Y2C3Q4_9FUNG</name>